<dbReference type="InterPro" id="IPR019734">
    <property type="entry name" value="TPR_rpt"/>
</dbReference>
<feature type="active site" description="Nucleophile" evidence="3">
    <location>
        <position position="72"/>
    </location>
</feature>
<evidence type="ECO:0000256" key="3">
    <source>
        <dbReference type="PROSITE-ProRule" id="PRU01161"/>
    </source>
</evidence>
<dbReference type="Gene3D" id="3.40.1090.10">
    <property type="entry name" value="Cytosolic phospholipase A2 catalytic domain"/>
    <property type="match status" value="1"/>
</dbReference>
<dbReference type="InterPro" id="IPR027417">
    <property type="entry name" value="P-loop_NTPase"/>
</dbReference>
<feature type="repeat" description="TPR" evidence="2">
    <location>
        <begin position="1008"/>
        <end position="1041"/>
    </location>
</feature>
<protein>
    <submittedName>
        <fullName evidence="7">Putative Pfs, NB-ARC and TPR domain protein</fullName>
    </submittedName>
</protein>
<dbReference type="InterPro" id="IPR002641">
    <property type="entry name" value="PNPLA_dom"/>
</dbReference>
<keyword evidence="5" id="KW-0472">Membrane</keyword>
<feature type="repeat" description="TPR" evidence="2">
    <location>
        <begin position="1050"/>
        <end position="1083"/>
    </location>
</feature>
<comment type="caution">
    <text evidence="7">The sequence shown here is derived from an EMBL/GenBank/DDBJ whole genome shotgun (WGS) entry which is preliminary data.</text>
</comment>
<dbReference type="Pfam" id="PF00931">
    <property type="entry name" value="NB-ARC"/>
    <property type="match status" value="1"/>
</dbReference>
<evidence type="ECO:0000313" key="7">
    <source>
        <dbReference type="EMBL" id="GFF59481.1"/>
    </source>
</evidence>
<evidence type="ECO:0000256" key="1">
    <source>
        <dbReference type="ARBA" id="ARBA00023098"/>
    </source>
</evidence>
<dbReference type="PROSITE" id="PS50005">
    <property type="entry name" value="TPR"/>
    <property type="match status" value="4"/>
</dbReference>
<dbReference type="Pfam" id="PF01734">
    <property type="entry name" value="Patatin"/>
    <property type="match status" value="1"/>
</dbReference>
<dbReference type="InterPro" id="IPR016035">
    <property type="entry name" value="Acyl_Trfase/lysoPLipase"/>
</dbReference>
<feature type="domain" description="PNPLA" evidence="6">
    <location>
        <begin position="24"/>
        <end position="225"/>
    </location>
</feature>
<keyword evidence="3" id="KW-0442">Lipid degradation</keyword>
<keyword evidence="2" id="KW-0802">TPR repeat</keyword>
<dbReference type="SMART" id="SM00028">
    <property type="entry name" value="TPR"/>
    <property type="match status" value="10"/>
</dbReference>
<dbReference type="PROSITE" id="PS51635">
    <property type="entry name" value="PNPLA"/>
    <property type="match status" value="1"/>
</dbReference>
<dbReference type="PANTHER" id="PTHR46082">
    <property type="entry name" value="ATP/GTP-BINDING PROTEIN-RELATED"/>
    <property type="match status" value="1"/>
</dbReference>
<feature type="short sequence motif" description="GXGXXG" evidence="3">
    <location>
        <begin position="28"/>
        <end position="33"/>
    </location>
</feature>
<evidence type="ECO:0000256" key="2">
    <source>
        <dbReference type="PROSITE-ProRule" id="PRU00339"/>
    </source>
</evidence>
<dbReference type="PANTHER" id="PTHR46082:SF6">
    <property type="entry name" value="AAA+ ATPASE DOMAIN-CONTAINING PROTEIN-RELATED"/>
    <property type="match status" value="1"/>
</dbReference>
<keyword evidence="5" id="KW-1133">Transmembrane helix</keyword>
<dbReference type="CDD" id="cd07216">
    <property type="entry name" value="Pat17_PNPLA8_PNPLA9_like3"/>
    <property type="match status" value="1"/>
</dbReference>
<dbReference type="InterPro" id="IPR053137">
    <property type="entry name" value="NLR-like"/>
</dbReference>
<organism evidence="7 8">
    <name type="scientific">Aspergillus udagawae</name>
    <dbReference type="NCBI Taxonomy" id="91492"/>
    <lineage>
        <taxon>Eukaryota</taxon>
        <taxon>Fungi</taxon>
        <taxon>Dikarya</taxon>
        <taxon>Ascomycota</taxon>
        <taxon>Pezizomycotina</taxon>
        <taxon>Eurotiomycetes</taxon>
        <taxon>Eurotiomycetidae</taxon>
        <taxon>Eurotiales</taxon>
        <taxon>Aspergillaceae</taxon>
        <taxon>Aspergillus</taxon>
        <taxon>Aspergillus subgen. Fumigati</taxon>
    </lineage>
</organism>
<keyword evidence="3" id="KW-0378">Hydrolase</keyword>
<dbReference type="GO" id="GO:0016787">
    <property type="term" value="F:hydrolase activity"/>
    <property type="evidence" value="ECO:0007669"/>
    <property type="project" value="UniProtKB-UniRule"/>
</dbReference>
<feature type="compositionally biased region" description="Polar residues" evidence="4">
    <location>
        <begin position="1323"/>
        <end position="1336"/>
    </location>
</feature>
<feature type="short sequence motif" description="DGA/G" evidence="3">
    <location>
        <begin position="212"/>
        <end position="214"/>
    </location>
</feature>
<dbReference type="GO" id="GO:0046486">
    <property type="term" value="P:glycerolipid metabolic process"/>
    <property type="evidence" value="ECO:0007669"/>
    <property type="project" value="UniProtKB-ARBA"/>
</dbReference>
<dbReference type="SUPFAM" id="SSF52151">
    <property type="entry name" value="FabD/lysophospholipase-like"/>
    <property type="match status" value="1"/>
</dbReference>
<evidence type="ECO:0000256" key="4">
    <source>
        <dbReference type="SAM" id="MobiDB-lite"/>
    </source>
</evidence>
<dbReference type="SUPFAM" id="SSF52540">
    <property type="entry name" value="P-loop containing nucleoside triphosphate hydrolases"/>
    <property type="match status" value="1"/>
</dbReference>
<dbReference type="Pfam" id="PF13424">
    <property type="entry name" value="TPR_12"/>
    <property type="match status" value="4"/>
</dbReference>
<keyword evidence="1 3" id="KW-0443">Lipid metabolism</keyword>
<evidence type="ECO:0000256" key="5">
    <source>
        <dbReference type="SAM" id="Phobius"/>
    </source>
</evidence>
<dbReference type="GO" id="GO:0043531">
    <property type="term" value="F:ADP binding"/>
    <property type="evidence" value="ECO:0007669"/>
    <property type="project" value="InterPro"/>
</dbReference>
<proteinExistence type="predicted"/>
<feature type="repeat" description="TPR" evidence="2">
    <location>
        <begin position="1112"/>
        <end position="1145"/>
    </location>
</feature>
<name>A0A8H3XS42_9EURO</name>
<reference evidence="7 8" key="1">
    <citation type="submission" date="2020-01" db="EMBL/GenBank/DDBJ databases">
        <title>Draft genome sequence of Aspergillus udagawae IFM 46972.</title>
        <authorList>
            <person name="Takahashi H."/>
            <person name="Yaguchi T."/>
        </authorList>
    </citation>
    <scope>NUCLEOTIDE SEQUENCE [LARGE SCALE GENOMIC DNA]</scope>
    <source>
        <strain evidence="7 8">IFM 46972</strain>
    </source>
</reference>
<dbReference type="SUPFAM" id="SSF48452">
    <property type="entry name" value="TPR-like"/>
    <property type="match status" value="3"/>
</dbReference>
<evidence type="ECO:0000259" key="6">
    <source>
        <dbReference type="PROSITE" id="PS51635"/>
    </source>
</evidence>
<dbReference type="EMBL" id="BLKC01000218">
    <property type="protein sequence ID" value="GFF59481.1"/>
    <property type="molecule type" value="Genomic_DNA"/>
</dbReference>
<dbReference type="InterPro" id="IPR011990">
    <property type="entry name" value="TPR-like_helical_dom_sf"/>
</dbReference>
<gene>
    <name evidence="7" type="ORF">IFM46972_11393</name>
</gene>
<feature type="region of interest" description="Disordered" evidence="4">
    <location>
        <begin position="1317"/>
        <end position="1356"/>
    </location>
</feature>
<feature type="repeat" description="TPR" evidence="2">
    <location>
        <begin position="795"/>
        <end position="828"/>
    </location>
</feature>
<dbReference type="Gene3D" id="3.40.50.300">
    <property type="entry name" value="P-loop containing nucleotide triphosphate hydrolases"/>
    <property type="match status" value="1"/>
</dbReference>
<accession>A0A8H3XS42</accession>
<dbReference type="Proteomes" id="UP000465221">
    <property type="component" value="Unassembled WGS sequence"/>
</dbReference>
<feature type="transmembrane region" description="Helical" evidence="5">
    <location>
        <begin position="1532"/>
        <end position="1552"/>
    </location>
</feature>
<dbReference type="Pfam" id="PF13374">
    <property type="entry name" value="TPR_10"/>
    <property type="match status" value="2"/>
</dbReference>
<dbReference type="PRINTS" id="PR00381">
    <property type="entry name" value="KINESINLIGHT"/>
</dbReference>
<feature type="active site" description="Proton acceptor" evidence="3">
    <location>
        <position position="212"/>
    </location>
</feature>
<feature type="transmembrane region" description="Helical" evidence="5">
    <location>
        <begin position="1564"/>
        <end position="1585"/>
    </location>
</feature>
<evidence type="ECO:0000313" key="8">
    <source>
        <dbReference type="Proteomes" id="UP000465221"/>
    </source>
</evidence>
<dbReference type="GO" id="GO:0016042">
    <property type="term" value="P:lipid catabolic process"/>
    <property type="evidence" value="ECO:0007669"/>
    <property type="project" value="UniProtKB-UniRule"/>
</dbReference>
<dbReference type="Gene3D" id="1.25.40.10">
    <property type="entry name" value="Tetratricopeptide repeat domain"/>
    <property type="match status" value="3"/>
</dbReference>
<sequence length="1586" mass="177191">MEQDSTVKHSGEPNPIDTTGLCLLSLDGGGVRGLSSLYILKSIMDRLNHAREQTKLPPVKPCEVFDLIGGTSTGGLIAIMLGRLEMDIDKCIDAYSDLAATVFGEKPRSIPVNFKGDITPQFDSAKLESAIQKVIEDCGASKQDLFNDGTERGCRTFVCTADRHTKDIVRLRSYSLPHEPNIRATICQAALATSAATTFFEPVNILDRSFADGGLGANNPVDEVEGEASNIWCPETGDLKRLVKCFISIGTGNPGKQAFEDSIFKFLRQTLVQIATETENTERRFIARWARHFDEKRYFRFNVEQGLQKIGLEEYKKKGAIEAVTEGYITHIAQKFRVRDCVQNMRLKENKTGSDFATVIQEHTSRWQAVHRFAVPLDLTAVPVIENFVGRQGELDRLWQYLQPTNSPFRKVAVLHGLGGIGKTQLAIRFARDHKHDFTAIFWLSGNDRGALLRSLNSVFCRLPGKSQATDAIKDEEVEQRARTVLRWLALDGNSRWLMIFDNIDQYSPFPGPGVGYDIAEFFPAADHGAILITSRLPGLTEMGKSFPIQRLDSKNTIRLLLQSSSGLSVTSAVSDLESNPDTIALAKRLDGLPLAVVIAGAFMRQTGTGISEYLQYYQESWSDLQQRSKAERQYQQGNMLQTWIISYCEIQKRDPDAASLLLLLACFDNRDIWYDLIRNTCHSSNVPVWLERTISSELAFKACVRTIIGFSLLEIKEQGGAYAMHPVVRDWCIHLAGIDEGVDLAQLQALALVAVGYTVPSSGNRNYCKLQRRLIPHANYIRHTDWGGNDPAVWQAFNALGNLYSELGKLKDADEMYQRALADIENALGPNHPSMLLTAHNLGNLYSNQGKLKEAEKIYKKVLGGLEKHLGLDHPSTLTTVINFGKLYADQGLLKEAEGMYRRALAGCEKVIGPGHKSALATLVIFNNLGKVYLDQGKVKEAGEMVQQALSGFENALDPGHPYTLAAVNNLGRVYVNKGWLNEAEEMYRRALAGCEKTLSPDHLITVETINSLGFLYSDQGKLKEAEEMYQRALAGYEKALGPDDLSTLYTVNNLGLLYYHQGKLKEAEEMYQQALAGYEKALGPDDPSTLYTRALAGYEKALGPDNPSTVDIINNLGFLYFNQEKLKEAEEMYQQALAGYEKALGPDHPSTLNTVNNLGLLYYKKGKLKEAEKMHQQALAGYEKALDPDHLSTLNTVNNLSLLHYHQEKLKEVEEMYQRALAGYKKALGPDHPSTFSTVKSLATNLQLELARSYYICTLLKLLWEAGRRALRPRLRTEYRRLEWRCTCGDILYGDFRETAPGSIDRLAARLSDEQRFPHEASTSRQSSTKTHPTSLMGWNMPPDGENSDMQDPRKRVVAGGNSAANSRQRQALQLCTETGKFTLVLSEIDLDQPHSDGLLFKQIREKYERTRHSMLPMRLRFSKPGKATFIKECCTFRLGKRPFVSPIAGSTDMPSLPPEAEVKAGKYRYIPCPIDEPPMDNRTFFHHFYSSASKHPDTMWGPRLPWKLGPGLGPMASGWGIHLEEEPDWPLFAALMFLFLLLSGVAAGIYSWKTGDHLTGVAIGTWLTAVQAMGATALFFWWT</sequence>
<feature type="short sequence motif" description="GXSXG" evidence="3">
    <location>
        <begin position="70"/>
        <end position="74"/>
    </location>
</feature>
<dbReference type="InterPro" id="IPR002182">
    <property type="entry name" value="NB-ARC"/>
</dbReference>
<keyword evidence="5" id="KW-0812">Transmembrane</keyword>